<dbReference type="Proteomes" id="UP000245916">
    <property type="component" value="Unassembled WGS sequence"/>
</dbReference>
<gene>
    <name evidence="11" type="ORF">DF286_07905</name>
</gene>
<dbReference type="PRINTS" id="PR00508">
    <property type="entry name" value="S21N4MTFRASE"/>
</dbReference>
<keyword evidence="5" id="KW-0680">Restriction system</keyword>
<evidence type="ECO:0000256" key="4">
    <source>
        <dbReference type="ARBA" id="ARBA00022691"/>
    </source>
</evidence>
<dbReference type="EC" id="2.1.1.-" evidence="9"/>
<dbReference type="PROSITE" id="PS00093">
    <property type="entry name" value="N4_MTASE"/>
    <property type="match status" value="1"/>
</dbReference>
<evidence type="ECO:0000313" key="11">
    <source>
        <dbReference type="EMBL" id="PWG02795.1"/>
    </source>
</evidence>
<comment type="caution">
    <text evidence="11">The sequence shown here is derived from an EMBL/GenBank/DDBJ whole genome shotgun (WGS) entry which is preliminary data.</text>
</comment>
<dbReference type="EMBL" id="QFFF01000001">
    <property type="protein sequence ID" value="PWG02795.1"/>
    <property type="molecule type" value="Genomic_DNA"/>
</dbReference>
<keyword evidence="3 11" id="KW-0808">Transferase</keyword>
<dbReference type="SUPFAM" id="SSF53335">
    <property type="entry name" value="S-adenosyl-L-methionine-dependent methyltransferases"/>
    <property type="match status" value="1"/>
</dbReference>
<dbReference type="Pfam" id="PF01555">
    <property type="entry name" value="N6_N4_Mtase"/>
    <property type="match status" value="1"/>
</dbReference>
<keyword evidence="6" id="KW-0238">DNA-binding</keyword>
<sequence>MTRPGRSTGGEASLAEEVAAAQPCEWRVGKQRIVHGDSVDLLARLPAASIDVIVTSPPYNIGVAYNSYDDQRPRADYLAWLARIAGELARVLAPSGSFFLNVGGTNSDPWIAMDVAGAFRDSFVLQNHIVWVKSVSIGEDTVGHFKPITSRRYLNNNHEAVFHFTKTGAVEVDRLAVGVPYKDKTNISRWKHGSPVRCAGNSWFIPYRTVKSRAQKFDHPAGFPVELPERCIKLHGVANATVLDPFLGAGSTLVAAEKLGCTGTGFEIDPAYAKAAVARLRAGER</sequence>
<protein>
    <recommendedName>
        <fullName evidence="9">Methyltransferase</fullName>
        <ecNumber evidence="9">2.1.1.-</ecNumber>
    </recommendedName>
</protein>
<dbReference type="GO" id="GO:0009007">
    <property type="term" value="F:site-specific DNA-methyltransferase (adenine-specific) activity"/>
    <property type="evidence" value="ECO:0007669"/>
    <property type="project" value="UniProtKB-EC"/>
</dbReference>
<dbReference type="RefSeq" id="WP_109270934.1">
    <property type="nucleotide sequence ID" value="NZ_QFFF01000001.1"/>
</dbReference>
<keyword evidence="2 11" id="KW-0489">Methyltransferase</keyword>
<evidence type="ECO:0000256" key="7">
    <source>
        <dbReference type="ARBA" id="ARBA00047942"/>
    </source>
</evidence>
<evidence type="ECO:0000256" key="8">
    <source>
        <dbReference type="ARBA" id="ARBA00049120"/>
    </source>
</evidence>
<dbReference type="GO" id="GO:0003677">
    <property type="term" value="F:DNA binding"/>
    <property type="evidence" value="ECO:0007669"/>
    <property type="project" value="UniProtKB-KW"/>
</dbReference>
<feature type="domain" description="DNA methylase N-4/N-6" evidence="10">
    <location>
        <begin position="50"/>
        <end position="276"/>
    </location>
</feature>
<evidence type="ECO:0000256" key="1">
    <source>
        <dbReference type="ARBA" id="ARBA00010203"/>
    </source>
</evidence>
<dbReference type="GO" id="GO:0032259">
    <property type="term" value="P:methylation"/>
    <property type="evidence" value="ECO:0007669"/>
    <property type="project" value="UniProtKB-KW"/>
</dbReference>
<dbReference type="GO" id="GO:0008170">
    <property type="term" value="F:N-methyltransferase activity"/>
    <property type="evidence" value="ECO:0007669"/>
    <property type="project" value="InterPro"/>
</dbReference>
<dbReference type="InterPro" id="IPR017985">
    <property type="entry name" value="MeTrfase_CN4_CS"/>
</dbReference>
<evidence type="ECO:0000256" key="5">
    <source>
        <dbReference type="ARBA" id="ARBA00022747"/>
    </source>
</evidence>
<dbReference type="InterPro" id="IPR002941">
    <property type="entry name" value="DNA_methylase_N4/N6"/>
</dbReference>
<proteinExistence type="inferred from homology"/>
<dbReference type="InterPro" id="IPR001091">
    <property type="entry name" value="RM_Methyltransferase"/>
</dbReference>
<dbReference type="GO" id="GO:0015667">
    <property type="term" value="F:site-specific DNA-methyltransferase (cytosine-N4-specific) activity"/>
    <property type="evidence" value="ECO:0007669"/>
    <property type="project" value="UniProtKB-EC"/>
</dbReference>
<comment type="similarity">
    <text evidence="1">Belongs to the N(4)/N(6)-methyltransferase family. N(4) subfamily.</text>
</comment>
<evidence type="ECO:0000256" key="9">
    <source>
        <dbReference type="RuleBase" id="RU362026"/>
    </source>
</evidence>
<name>A0A2U2J377_9SPHN</name>
<dbReference type="GO" id="GO:0009307">
    <property type="term" value="P:DNA restriction-modification system"/>
    <property type="evidence" value="ECO:0007669"/>
    <property type="project" value="UniProtKB-KW"/>
</dbReference>
<comment type="catalytic activity">
    <reaction evidence="7">
        <text>a 2'-deoxyadenosine in DNA + S-adenosyl-L-methionine = an N(6)-methyl-2'-deoxyadenosine in DNA + S-adenosyl-L-homocysteine + H(+)</text>
        <dbReference type="Rhea" id="RHEA:15197"/>
        <dbReference type="Rhea" id="RHEA-COMP:12418"/>
        <dbReference type="Rhea" id="RHEA-COMP:12419"/>
        <dbReference type="ChEBI" id="CHEBI:15378"/>
        <dbReference type="ChEBI" id="CHEBI:57856"/>
        <dbReference type="ChEBI" id="CHEBI:59789"/>
        <dbReference type="ChEBI" id="CHEBI:90615"/>
        <dbReference type="ChEBI" id="CHEBI:90616"/>
        <dbReference type="EC" id="2.1.1.72"/>
    </reaction>
</comment>
<evidence type="ECO:0000256" key="6">
    <source>
        <dbReference type="ARBA" id="ARBA00023125"/>
    </source>
</evidence>
<evidence type="ECO:0000313" key="12">
    <source>
        <dbReference type="Proteomes" id="UP000245916"/>
    </source>
</evidence>
<dbReference type="InterPro" id="IPR029063">
    <property type="entry name" value="SAM-dependent_MTases_sf"/>
</dbReference>
<keyword evidence="4" id="KW-0949">S-adenosyl-L-methionine</keyword>
<evidence type="ECO:0000259" key="10">
    <source>
        <dbReference type="Pfam" id="PF01555"/>
    </source>
</evidence>
<dbReference type="OrthoDB" id="7806498at2"/>
<keyword evidence="12" id="KW-1185">Reference proteome</keyword>
<comment type="catalytic activity">
    <reaction evidence="8">
        <text>a 2'-deoxycytidine in DNA + S-adenosyl-L-methionine = an N(4)-methyl-2'-deoxycytidine in DNA + S-adenosyl-L-homocysteine + H(+)</text>
        <dbReference type="Rhea" id="RHEA:16857"/>
        <dbReference type="Rhea" id="RHEA-COMP:11369"/>
        <dbReference type="Rhea" id="RHEA-COMP:13674"/>
        <dbReference type="ChEBI" id="CHEBI:15378"/>
        <dbReference type="ChEBI" id="CHEBI:57856"/>
        <dbReference type="ChEBI" id="CHEBI:59789"/>
        <dbReference type="ChEBI" id="CHEBI:85452"/>
        <dbReference type="ChEBI" id="CHEBI:137933"/>
        <dbReference type="EC" id="2.1.1.113"/>
    </reaction>
</comment>
<reference evidence="11 12" key="1">
    <citation type="submission" date="2018-05" db="EMBL/GenBank/DDBJ databases">
        <title>Genome of Sphingosinicella humi QZX222.</title>
        <authorList>
            <person name="Qiao Z."/>
            <person name="Wang G."/>
        </authorList>
    </citation>
    <scope>NUCLEOTIDE SEQUENCE [LARGE SCALE GENOMIC DNA]</scope>
    <source>
        <strain evidence="11 12">QZX222</strain>
    </source>
</reference>
<dbReference type="Gene3D" id="3.40.50.150">
    <property type="entry name" value="Vaccinia Virus protein VP39"/>
    <property type="match status" value="1"/>
</dbReference>
<dbReference type="AlphaFoldDB" id="A0A2U2J377"/>
<evidence type="ECO:0000256" key="3">
    <source>
        <dbReference type="ARBA" id="ARBA00022679"/>
    </source>
</evidence>
<evidence type="ECO:0000256" key="2">
    <source>
        <dbReference type="ARBA" id="ARBA00022603"/>
    </source>
</evidence>
<accession>A0A2U2J377</accession>
<organism evidence="11 12">
    <name type="scientific">Allosphingosinicella humi</name>
    <dbReference type="NCBI Taxonomy" id="2068657"/>
    <lineage>
        <taxon>Bacteria</taxon>
        <taxon>Pseudomonadati</taxon>
        <taxon>Pseudomonadota</taxon>
        <taxon>Alphaproteobacteria</taxon>
        <taxon>Sphingomonadales</taxon>
        <taxon>Sphingomonadaceae</taxon>
        <taxon>Allosphingosinicella</taxon>
    </lineage>
</organism>